<proteinExistence type="predicted"/>
<evidence type="ECO:0000313" key="1">
    <source>
        <dbReference type="EMBL" id="QPX48112.1"/>
    </source>
</evidence>
<keyword evidence="2" id="KW-1185">Reference proteome</keyword>
<sequence>MMTDAQKLEALTDLLSNVIHSLEMTQYEIEDVSEASNVVRQADHYYQRMLDILHSEDS</sequence>
<name>A0A879R1P5_9CAUD</name>
<dbReference type="EMBL" id="MW015081">
    <property type="protein sequence ID" value="QPX48112.1"/>
    <property type="molecule type" value="Genomic_DNA"/>
</dbReference>
<dbReference type="KEGG" id="vg:77946317"/>
<protein>
    <submittedName>
        <fullName evidence="1">Uncharacterized protein</fullName>
    </submittedName>
</protein>
<organism evidence="1 2">
    <name type="scientific">Synechococcus phage S-SRM01</name>
    <dbReference type="NCBI Taxonomy" id="2781608"/>
    <lineage>
        <taxon>Viruses</taxon>
        <taxon>Duplodnaviria</taxon>
        <taxon>Heunggongvirae</taxon>
        <taxon>Uroviricota</taxon>
        <taxon>Caudoviricetes</taxon>
        <taxon>Pantevenvirales</taxon>
        <taxon>Kyanoviridae</taxon>
        <taxon>Serangoonvirus</taxon>
        <taxon>Serangoonvirus essarone</taxon>
    </lineage>
</organism>
<evidence type="ECO:0000313" key="2">
    <source>
        <dbReference type="Proteomes" id="UP000664915"/>
    </source>
</evidence>
<dbReference type="GeneID" id="77946317"/>
<dbReference type="Proteomes" id="UP000664915">
    <property type="component" value="Segment"/>
</dbReference>
<reference evidence="1" key="1">
    <citation type="submission" date="2020-09" db="EMBL/GenBank/DDBJ databases">
        <authorList>
            <person name="Zhang D."/>
            <person name="Hatherill J.R."/>
            <person name="Ramirez J.F."/>
            <person name="Edinger B."/>
            <person name="Balarin R."/>
            <person name="Sullivan A."/>
            <person name="Humpal K.M."/>
            <person name="Guseva A."/>
            <person name="Butela K.A."/>
            <person name="Garlena R.A."/>
            <person name="Russell D.A."/>
            <person name="Pope W.H."/>
            <person name="Jacobs-Sera D."/>
            <person name="Hatfull G.F."/>
        </authorList>
    </citation>
    <scope>NUCLEOTIDE SEQUENCE</scope>
</reference>
<dbReference type="RefSeq" id="YP_010670122.1">
    <property type="nucleotide sequence ID" value="NC_070963.1"/>
</dbReference>
<accession>A0A879R1P5</accession>